<dbReference type="GO" id="GO:0005829">
    <property type="term" value="C:cytosol"/>
    <property type="evidence" value="ECO:0007669"/>
    <property type="project" value="TreeGrafter"/>
</dbReference>
<dbReference type="FunFam" id="2.130.10.120:FF:000001">
    <property type="entry name" value="Prolyl endopeptidase"/>
    <property type="match status" value="1"/>
</dbReference>
<dbReference type="EMBL" id="PVNK01000184">
    <property type="protein sequence ID" value="PRP93823.1"/>
    <property type="molecule type" value="Genomic_DNA"/>
</dbReference>
<dbReference type="GO" id="GO:0004252">
    <property type="term" value="F:serine-type endopeptidase activity"/>
    <property type="evidence" value="ECO:0007669"/>
    <property type="project" value="UniProtKB-EC"/>
</dbReference>
<feature type="signal peptide" evidence="8">
    <location>
        <begin position="1"/>
        <end position="20"/>
    </location>
</feature>
<dbReference type="GO" id="GO:0070012">
    <property type="term" value="F:oligopeptidase activity"/>
    <property type="evidence" value="ECO:0007669"/>
    <property type="project" value="TreeGrafter"/>
</dbReference>
<dbReference type="PRINTS" id="PR00862">
    <property type="entry name" value="PROLIGOPTASE"/>
</dbReference>
<feature type="compositionally biased region" description="Acidic residues" evidence="7">
    <location>
        <begin position="30"/>
        <end position="43"/>
    </location>
</feature>
<keyword evidence="5 11" id="KW-0378">Hydrolase</keyword>
<organism evidence="11 12">
    <name type="scientific">Enhygromyxa salina</name>
    <dbReference type="NCBI Taxonomy" id="215803"/>
    <lineage>
        <taxon>Bacteria</taxon>
        <taxon>Pseudomonadati</taxon>
        <taxon>Myxococcota</taxon>
        <taxon>Polyangia</taxon>
        <taxon>Nannocystales</taxon>
        <taxon>Nannocystaceae</taxon>
        <taxon>Enhygromyxa</taxon>
    </lineage>
</organism>
<feature type="region of interest" description="Disordered" evidence="7">
    <location>
        <begin position="26"/>
        <end position="49"/>
    </location>
</feature>
<evidence type="ECO:0000256" key="5">
    <source>
        <dbReference type="ARBA" id="ARBA00022801"/>
    </source>
</evidence>
<dbReference type="OrthoDB" id="9801421at2"/>
<feature type="domain" description="Peptidase S9 prolyl oligopeptidase catalytic" evidence="9">
    <location>
        <begin position="533"/>
        <end position="746"/>
    </location>
</feature>
<feature type="chain" id="PRO_5015412086" description="prolyl oligopeptidase" evidence="8">
    <location>
        <begin position="21"/>
        <end position="755"/>
    </location>
</feature>
<dbReference type="Gene3D" id="3.40.50.1820">
    <property type="entry name" value="alpha/beta hydrolase"/>
    <property type="match status" value="1"/>
</dbReference>
<name>A0A2S9XLU3_9BACT</name>
<dbReference type="InterPro" id="IPR051167">
    <property type="entry name" value="Prolyl_oligopep/macrocyclase"/>
</dbReference>
<dbReference type="InterPro" id="IPR001375">
    <property type="entry name" value="Peptidase_S9_cat"/>
</dbReference>
<keyword evidence="6" id="KW-0720">Serine protease</keyword>
<dbReference type="InterPro" id="IPR002471">
    <property type="entry name" value="Pept_S9_AS"/>
</dbReference>
<protein>
    <recommendedName>
        <fullName evidence="3">prolyl oligopeptidase</fullName>
        <ecNumber evidence="3">3.4.21.26</ecNumber>
    </recommendedName>
</protein>
<dbReference type="PANTHER" id="PTHR42881">
    <property type="entry name" value="PROLYL ENDOPEPTIDASE"/>
    <property type="match status" value="1"/>
</dbReference>
<keyword evidence="4" id="KW-0645">Protease</keyword>
<comment type="catalytic activity">
    <reaction evidence="1">
        <text>Hydrolysis of Pro-|-Xaa &gt;&gt; Ala-|-Xaa in oligopeptides.</text>
        <dbReference type="EC" id="3.4.21.26"/>
    </reaction>
</comment>
<reference evidence="11 12" key="1">
    <citation type="submission" date="2018-03" db="EMBL/GenBank/DDBJ databases">
        <title>Draft Genome Sequences of the Obligatory Marine Myxobacteria Enhygromyxa salina SWB005.</title>
        <authorList>
            <person name="Poehlein A."/>
            <person name="Moghaddam J.A."/>
            <person name="Harms H."/>
            <person name="Alanjari M."/>
            <person name="Koenig G.M."/>
            <person name="Daniel R."/>
            <person name="Schaeberle T.F."/>
        </authorList>
    </citation>
    <scope>NUCLEOTIDE SEQUENCE [LARGE SCALE GENOMIC DNA]</scope>
    <source>
        <strain evidence="11 12">SWB005</strain>
    </source>
</reference>
<proteinExistence type="inferred from homology"/>
<evidence type="ECO:0000256" key="8">
    <source>
        <dbReference type="SAM" id="SignalP"/>
    </source>
</evidence>
<dbReference type="InterPro" id="IPR029058">
    <property type="entry name" value="AB_hydrolase_fold"/>
</dbReference>
<dbReference type="AlphaFoldDB" id="A0A2S9XLU3"/>
<comment type="similarity">
    <text evidence="2">Belongs to the peptidase S9A family.</text>
</comment>
<evidence type="ECO:0000256" key="7">
    <source>
        <dbReference type="SAM" id="MobiDB-lite"/>
    </source>
</evidence>
<evidence type="ECO:0000256" key="3">
    <source>
        <dbReference type="ARBA" id="ARBA00011897"/>
    </source>
</evidence>
<evidence type="ECO:0000256" key="1">
    <source>
        <dbReference type="ARBA" id="ARBA00001070"/>
    </source>
</evidence>
<dbReference type="InterPro" id="IPR023302">
    <property type="entry name" value="Pept_S9A_N"/>
</dbReference>
<evidence type="ECO:0000313" key="12">
    <source>
        <dbReference type="Proteomes" id="UP000237968"/>
    </source>
</evidence>
<evidence type="ECO:0000313" key="11">
    <source>
        <dbReference type="EMBL" id="PRP93823.1"/>
    </source>
</evidence>
<dbReference type="FunFam" id="3.40.50.1820:FF:000005">
    <property type="entry name" value="Prolyl endopeptidase"/>
    <property type="match status" value="1"/>
</dbReference>
<feature type="domain" description="Peptidase S9A N-terminal" evidence="10">
    <location>
        <begin position="55"/>
        <end position="474"/>
    </location>
</feature>
<keyword evidence="12" id="KW-1185">Reference proteome</keyword>
<dbReference type="SUPFAM" id="SSF50993">
    <property type="entry name" value="Peptidase/esterase 'gauge' domain"/>
    <property type="match status" value="1"/>
</dbReference>
<gene>
    <name evidence="11" type="ORF">ENSA5_42260</name>
</gene>
<keyword evidence="8" id="KW-0732">Signal</keyword>
<dbReference type="SUPFAM" id="SSF53474">
    <property type="entry name" value="alpha/beta-Hydrolases"/>
    <property type="match status" value="1"/>
</dbReference>
<evidence type="ECO:0000256" key="6">
    <source>
        <dbReference type="ARBA" id="ARBA00022825"/>
    </source>
</evidence>
<evidence type="ECO:0000256" key="2">
    <source>
        <dbReference type="ARBA" id="ARBA00005228"/>
    </source>
</evidence>
<evidence type="ECO:0000259" key="9">
    <source>
        <dbReference type="Pfam" id="PF00326"/>
    </source>
</evidence>
<dbReference type="PROSITE" id="PS51257">
    <property type="entry name" value="PROKAR_LIPOPROTEIN"/>
    <property type="match status" value="1"/>
</dbReference>
<dbReference type="EC" id="3.4.21.26" evidence="3"/>
<evidence type="ECO:0000259" key="10">
    <source>
        <dbReference type="Pfam" id="PF02897"/>
    </source>
</evidence>
<dbReference type="RefSeq" id="WP_106393541.1">
    <property type="nucleotide sequence ID" value="NZ_PVNK01000184.1"/>
</dbReference>
<dbReference type="Pfam" id="PF00326">
    <property type="entry name" value="Peptidase_S9"/>
    <property type="match status" value="1"/>
</dbReference>
<comment type="caution">
    <text evidence="11">The sequence shown here is derived from an EMBL/GenBank/DDBJ whole genome shotgun (WGS) entry which is preliminary data.</text>
</comment>
<evidence type="ECO:0000256" key="4">
    <source>
        <dbReference type="ARBA" id="ARBA00022670"/>
    </source>
</evidence>
<accession>A0A2S9XLU3</accession>
<sequence length="755" mass="84046">MSKRQPLLWSVPVCCLLALACDRGQTQNPDETDAVTEGEDDDLNSPTTTSRWAYPEARVSPQVDDLHGVGVADPYRWLEDLDSEETRAWVEAENAVTFSYLETIEERAAIQAKLEGLWNFERYGTPWQEGGRFFFTKNDGLQNQAVYYWADKLDAEPKVLLDPNALSEDGTTAVAGLKVSDNGKLVAYALSDAGSDWKRWKVRDIATGKDRSDLLEWSKFTRVSWTPDNKGFFYGAYDPPTEGDEFEQVNKNQKLYYHKLGAKQSADKLIYADPEHPERQFGGQVSEDGKYLIIDVSVGTDVRNMLYFAKLGRGGALSGAVVKLIDQLEATYSFIGNVGSEFYFFTNLDAPRGRVVKIDVDAYAKTLASSKAEAPAPKLVEVIPQDQHTLQSVSFTGGRLFARYMVDAKNEVRVHGLDGKQERVIELPEPIATVYGFGGKQDAKQTFYGLMSFTRPYTIYSYDIATGQSEPWREPTLAFDASRYETNQVFYESKDGTKVPMFLVHKKGLQPTGDAPTYLYAYGGFNISLTPRFSVPDLVWLEMGGIYAQPNLRGGGEYGEAWHEAGTKLDKQNVFDDFIGAAEYLIDSGWTNSEKLAIGGRSNGGLLVGAAMTQRPELFGAVLGGVGVMDMLRFHLFTIGWAWVSDYGSADDAEQFQALLDYSPYHNLVDGTEYPATLIYTADHDDRVVPSHSFKFAARLQAAHQGEDPVMIRIETKAGHGAGKPTAKQIEEWADLWGFLVDQLDMTLPEGFPED</sequence>
<dbReference type="PROSITE" id="PS00708">
    <property type="entry name" value="PRO_ENDOPEP_SER"/>
    <property type="match status" value="1"/>
</dbReference>
<dbReference type="Proteomes" id="UP000237968">
    <property type="component" value="Unassembled WGS sequence"/>
</dbReference>
<dbReference type="Gene3D" id="2.130.10.120">
    <property type="entry name" value="Prolyl oligopeptidase, N-terminal domain"/>
    <property type="match status" value="1"/>
</dbReference>
<dbReference type="Pfam" id="PF02897">
    <property type="entry name" value="Peptidase_S9_N"/>
    <property type="match status" value="1"/>
</dbReference>
<dbReference type="InterPro" id="IPR002470">
    <property type="entry name" value="Peptidase_S9A"/>
</dbReference>
<dbReference type="PANTHER" id="PTHR42881:SF2">
    <property type="entry name" value="PROLYL ENDOPEPTIDASE"/>
    <property type="match status" value="1"/>
</dbReference>
<dbReference type="GO" id="GO:0006508">
    <property type="term" value="P:proteolysis"/>
    <property type="evidence" value="ECO:0007669"/>
    <property type="project" value="UniProtKB-KW"/>
</dbReference>